<accession>M1X6T3</accession>
<gene>
    <name evidence="4" type="ORF">RINTHH_22710</name>
</gene>
<reference evidence="5" key="2">
    <citation type="submission" date="2016-01" db="EMBL/GenBank/DDBJ databases">
        <title>Diatom-associated endosymboitic cyanobacterium lacks core nitrogen metabolism enzymes.</title>
        <authorList>
            <person name="Hilton J.A."/>
            <person name="Foster R.A."/>
            <person name="Tripp H.J."/>
            <person name="Carter B.J."/>
            <person name="Zehr J.P."/>
            <person name="Villareal T.A."/>
        </authorList>
    </citation>
    <scope>NUCLEOTIDE SEQUENCE [LARGE SCALE GENOMIC DNA]</scope>
    <source>
        <strain evidence="5">HH01</strain>
    </source>
</reference>
<dbReference type="AlphaFoldDB" id="M1X6T3"/>
<proteinExistence type="predicted"/>
<dbReference type="GO" id="GO:0003700">
    <property type="term" value="F:DNA-binding transcription factor activity"/>
    <property type="evidence" value="ECO:0007669"/>
    <property type="project" value="InterPro"/>
</dbReference>
<protein>
    <submittedName>
        <fullName evidence="4">Iron-sulfur cluster regulator SufR</fullName>
    </submittedName>
</protein>
<name>M1X6T3_9NOST</name>
<sequence>MVTIQQPSTKHDILEYILKHSQVKTAELVALLDISPQAVRRHLKSLQAEGLVLYSSKVTDGIGRPQHVYKLSYKGRERLSRELVNGCGDFAVSLLDTVSDTIGQEQVGSILKKQWERKAEEYRNHLGDASLKERVAALAKLRRDEGYMAEFYAVDSNRTQVDEAGSRFLFVEHNCTISNVAKSFPSICEHELEMFTAILPDFTVERTQWIINGEHNCGYLLQIKK</sequence>
<keyword evidence="1" id="KW-0805">Transcription regulation</keyword>
<dbReference type="EMBL" id="CAIY01000088">
    <property type="protein sequence ID" value="CCH68426.1"/>
    <property type="molecule type" value="Genomic_DNA"/>
</dbReference>
<dbReference type="PANTHER" id="PTHR38600">
    <property type="entry name" value="TRANSCRIPTIONAL REGULATORY PROTEIN"/>
    <property type="match status" value="1"/>
</dbReference>
<dbReference type="InterPro" id="IPR036388">
    <property type="entry name" value="WH-like_DNA-bd_sf"/>
</dbReference>
<feature type="domain" description="HTH deoR-type" evidence="3">
    <location>
        <begin position="13"/>
        <end position="53"/>
    </location>
</feature>
<dbReference type="CDD" id="cd00090">
    <property type="entry name" value="HTH_ARSR"/>
    <property type="match status" value="1"/>
</dbReference>
<dbReference type="InterPro" id="IPR036390">
    <property type="entry name" value="WH_DNA-bd_sf"/>
</dbReference>
<dbReference type="SMART" id="SM00420">
    <property type="entry name" value="HTH_DEOR"/>
    <property type="match status" value="1"/>
</dbReference>
<dbReference type="SUPFAM" id="SSF46785">
    <property type="entry name" value="Winged helix' DNA-binding domain"/>
    <property type="match status" value="1"/>
</dbReference>
<reference evidence="4 5" key="1">
    <citation type="submission" date="2012-05" db="EMBL/GenBank/DDBJ databases">
        <authorList>
            <person name="Hilton J."/>
        </authorList>
    </citation>
    <scope>NUCLEOTIDE SEQUENCE [LARGE SCALE GENOMIC DNA]</scope>
    <source>
        <strain evidence="4 5">HH01</strain>
    </source>
</reference>
<keyword evidence="2" id="KW-0804">Transcription</keyword>
<dbReference type="OrthoDB" id="9779950at2"/>
<organism evidence="4 5">
    <name type="scientific">Richelia intracellularis HH01</name>
    <dbReference type="NCBI Taxonomy" id="1165094"/>
    <lineage>
        <taxon>Bacteria</taxon>
        <taxon>Bacillati</taxon>
        <taxon>Cyanobacteriota</taxon>
        <taxon>Cyanophyceae</taxon>
        <taxon>Nostocales</taxon>
        <taxon>Nostocaceae</taxon>
        <taxon>Richelia</taxon>
    </lineage>
</organism>
<dbReference type="InterPro" id="IPR001034">
    <property type="entry name" value="DeoR_HTH"/>
</dbReference>
<evidence type="ECO:0000256" key="2">
    <source>
        <dbReference type="ARBA" id="ARBA00023163"/>
    </source>
</evidence>
<comment type="caution">
    <text evidence="4">The sequence shown here is derived from an EMBL/GenBank/DDBJ whole genome shotgun (WGS) entry which is preliminary data.</text>
</comment>
<dbReference type="NCBIfam" id="TIGR02702">
    <property type="entry name" value="SufR_cyano"/>
    <property type="match status" value="1"/>
</dbReference>
<evidence type="ECO:0000313" key="5">
    <source>
        <dbReference type="Proteomes" id="UP000053051"/>
    </source>
</evidence>
<evidence type="ECO:0000256" key="1">
    <source>
        <dbReference type="ARBA" id="ARBA00023015"/>
    </source>
</evidence>
<dbReference type="Pfam" id="PF08220">
    <property type="entry name" value="HTH_DeoR"/>
    <property type="match status" value="1"/>
</dbReference>
<dbReference type="RefSeq" id="WP_008236068.1">
    <property type="nucleotide sequence ID" value="NZ_CAIY01000088.1"/>
</dbReference>
<keyword evidence="5" id="KW-1185">Reference proteome</keyword>
<dbReference type="InterPro" id="IPR014075">
    <property type="entry name" value="SUF_FeS_clus_asmb_SufR_cyano"/>
</dbReference>
<dbReference type="Proteomes" id="UP000053051">
    <property type="component" value="Unassembled WGS sequence"/>
</dbReference>
<dbReference type="PANTHER" id="PTHR38600:SF2">
    <property type="entry name" value="SLL0088 PROTEIN"/>
    <property type="match status" value="1"/>
</dbReference>
<dbReference type="STRING" id="1165094.RINTHH_22710"/>
<evidence type="ECO:0000259" key="3">
    <source>
        <dbReference type="SMART" id="SM00420"/>
    </source>
</evidence>
<dbReference type="Gene3D" id="1.10.10.10">
    <property type="entry name" value="Winged helix-like DNA-binding domain superfamily/Winged helix DNA-binding domain"/>
    <property type="match status" value="1"/>
</dbReference>
<evidence type="ECO:0000313" key="4">
    <source>
        <dbReference type="EMBL" id="CCH68426.1"/>
    </source>
</evidence>
<dbReference type="InterPro" id="IPR011991">
    <property type="entry name" value="ArsR-like_HTH"/>
</dbReference>